<evidence type="ECO:0000256" key="4">
    <source>
        <dbReference type="ARBA" id="ARBA00040357"/>
    </source>
</evidence>
<dbReference type="EMBL" id="CADEPI010000347">
    <property type="protein sequence ID" value="CAB3384395.1"/>
    <property type="molecule type" value="Genomic_DNA"/>
</dbReference>
<reference evidence="7 8" key="1">
    <citation type="submission" date="2020-04" db="EMBL/GenBank/DDBJ databases">
        <authorList>
            <person name="Alioto T."/>
            <person name="Alioto T."/>
            <person name="Gomez Garrido J."/>
        </authorList>
    </citation>
    <scope>NUCLEOTIDE SEQUENCE [LARGE SCALE GENOMIC DNA]</scope>
</reference>
<evidence type="ECO:0000313" key="8">
    <source>
        <dbReference type="Proteomes" id="UP000494165"/>
    </source>
</evidence>
<dbReference type="InterPro" id="IPR000560">
    <property type="entry name" value="His_Pase_clade-2"/>
</dbReference>
<gene>
    <name evidence="7" type="ORF">CLODIP_2_CD01240</name>
</gene>
<evidence type="ECO:0000256" key="6">
    <source>
        <dbReference type="SAM" id="Phobius"/>
    </source>
</evidence>
<feature type="transmembrane region" description="Helical" evidence="6">
    <location>
        <begin position="20"/>
        <end position="40"/>
    </location>
</feature>
<keyword evidence="2" id="KW-0378">Hydrolase</keyword>
<dbReference type="CDD" id="cd07061">
    <property type="entry name" value="HP_HAP_like"/>
    <property type="match status" value="1"/>
</dbReference>
<dbReference type="GO" id="GO:0050650">
    <property type="term" value="P:chondroitin sulfate proteoglycan biosynthetic process"/>
    <property type="evidence" value="ECO:0007669"/>
    <property type="project" value="TreeGrafter"/>
</dbReference>
<keyword evidence="6" id="KW-0472">Membrane</keyword>
<dbReference type="Proteomes" id="UP000494165">
    <property type="component" value="Unassembled WGS sequence"/>
</dbReference>
<dbReference type="SUPFAM" id="SSF53254">
    <property type="entry name" value="Phosphoglycerate mutase-like"/>
    <property type="match status" value="1"/>
</dbReference>
<dbReference type="PANTHER" id="PTHR11567">
    <property type="entry name" value="ACID PHOSPHATASE-RELATED"/>
    <property type="match status" value="1"/>
</dbReference>
<dbReference type="OrthoDB" id="10262962at2759"/>
<sequence length="489" mass="52892">MASEITSPGGKMKFFRQHGGAVSCYLLLVLWIFLLLAAMYRFMSREPSLQLVGVRQGEQQQDELGANAERVRRFCNEHFADGAEGRVGGDFSLLGATVVFRHGLRGPLVHLRNASALHCAQPPTPPPWANMSKAPGFTQMLGAFHSFPLAPTECSGLGQLTPRGAAQLERLGAALRVAYSERLALNDASRGAPVALLATRYRRTLQSAVALLHGLLAPLALPRLVQPFQEAPSVFFCFADCACAAAERLRRTIEAEAAAALRSHPAVTRLAAAAAPFDGVATPKAVLDALLVTSCHGSANAAAGPLAAYLEWEARRLAARFKPLALLRAHPLLRHLGAQLLRFVATPTPRLVLYAGHDRTLQYVAAALGLNTPDAALPPFAARLVIELYRKGMVIVNSWTNNRVTPFFFVLQGADFFFRLLLNGRDVTSSLSFCRSGLVVYEGVWGAKGQRVGVAASLCPLESIVRFLHDDYFAPFNATNAKDACSMHF</sequence>
<evidence type="ECO:0000256" key="2">
    <source>
        <dbReference type="ARBA" id="ARBA00022801"/>
    </source>
</evidence>
<comment type="catalytic activity">
    <reaction evidence="3">
        <text>3-O-[beta-D-GlcA-(1-&gt;3)-beta-D-Gal-(1-&gt;3)-beta-D-Gal-(1-&gt;4)-beta-D-2-O-P-Xyl]-L-seryl-[protein] + H2O = 3-O-(beta-D-GlcA-(1-&gt;3)-beta-D-Gal-(1-&gt;3)-beta-D-Gal-(1-&gt;4)-beta-D-Xyl)-L-seryl-[protein] + phosphate</text>
        <dbReference type="Rhea" id="RHEA:56512"/>
        <dbReference type="Rhea" id="RHEA-COMP:12573"/>
        <dbReference type="Rhea" id="RHEA-COMP:14559"/>
        <dbReference type="ChEBI" id="CHEBI:15377"/>
        <dbReference type="ChEBI" id="CHEBI:43474"/>
        <dbReference type="ChEBI" id="CHEBI:132093"/>
        <dbReference type="ChEBI" id="CHEBI:140495"/>
    </reaction>
</comment>
<evidence type="ECO:0000256" key="1">
    <source>
        <dbReference type="ARBA" id="ARBA00005375"/>
    </source>
</evidence>
<accession>A0A8S1DL03</accession>
<keyword evidence="8" id="KW-1185">Reference proteome</keyword>
<dbReference type="GO" id="GO:0016791">
    <property type="term" value="F:phosphatase activity"/>
    <property type="evidence" value="ECO:0007669"/>
    <property type="project" value="TreeGrafter"/>
</dbReference>
<name>A0A8S1DL03_9INSE</name>
<dbReference type="GO" id="GO:0005794">
    <property type="term" value="C:Golgi apparatus"/>
    <property type="evidence" value="ECO:0007669"/>
    <property type="project" value="TreeGrafter"/>
</dbReference>
<evidence type="ECO:0000256" key="5">
    <source>
        <dbReference type="ARBA" id="ARBA00041499"/>
    </source>
</evidence>
<organism evidence="7 8">
    <name type="scientific">Cloeon dipterum</name>
    <dbReference type="NCBI Taxonomy" id="197152"/>
    <lineage>
        <taxon>Eukaryota</taxon>
        <taxon>Metazoa</taxon>
        <taxon>Ecdysozoa</taxon>
        <taxon>Arthropoda</taxon>
        <taxon>Hexapoda</taxon>
        <taxon>Insecta</taxon>
        <taxon>Pterygota</taxon>
        <taxon>Palaeoptera</taxon>
        <taxon>Ephemeroptera</taxon>
        <taxon>Pisciforma</taxon>
        <taxon>Baetidae</taxon>
        <taxon>Cloeon</taxon>
    </lineage>
</organism>
<dbReference type="Gene3D" id="3.40.50.1240">
    <property type="entry name" value="Phosphoglycerate mutase-like"/>
    <property type="match status" value="1"/>
</dbReference>
<dbReference type="AlphaFoldDB" id="A0A8S1DL03"/>
<dbReference type="Pfam" id="PF00328">
    <property type="entry name" value="His_Phos_2"/>
    <property type="match status" value="2"/>
</dbReference>
<dbReference type="GO" id="GO:0006024">
    <property type="term" value="P:glycosaminoglycan biosynthetic process"/>
    <property type="evidence" value="ECO:0007669"/>
    <property type="project" value="TreeGrafter"/>
</dbReference>
<dbReference type="InterPro" id="IPR029033">
    <property type="entry name" value="His_PPase_superfam"/>
</dbReference>
<evidence type="ECO:0000256" key="3">
    <source>
        <dbReference type="ARBA" id="ARBA00036311"/>
    </source>
</evidence>
<keyword evidence="6" id="KW-1133">Transmembrane helix</keyword>
<comment type="caution">
    <text evidence="7">The sequence shown here is derived from an EMBL/GenBank/DDBJ whole genome shotgun (WGS) entry which is preliminary data.</text>
</comment>
<keyword evidence="6" id="KW-0812">Transmembrane</keyword>
<dbReference type="PANTHER" id="PTHR11567:SF110">
    <property type="entry name" value="2-PHOSPHOXYLOSE PHOSPHATASE 1"/>
    <property type="match status" value="1"/>
</dbReference>
<dbReference type="InterPro" id="IPR050645">
    <property type="entry name" value="Histidine_acid_phosphatase"/>
</dbReference>
<proteinExistence type="inferred from homology"/>
<protein>
    <recommendedName>
        <fullName evidence="4">2-phosphoxylose phosphatase 1</fullName>
    </recommendedName>
    <alternativeName>
        <fullName evidence="5">Acid phosphatase-like protein 2</fullName>
    </alternativeName>
</protein>
<comment type="similarity">
    <text evidence="1">Belongs to the histidine acid phosphatase family.</text>
</comment>
<evidence type="ECO:0000313" key="7">
    <source>
        <dbReference type="EMBL" id="CAB3384395.1"/>
    </source>
</evidence>